<dbReference type="Proteomes" id="UP000789525">
    <property type="component" value="Unassembled WGS sequence"/>
</dbReference>
<comment type="caution">
    <text evidence="1">The sequence shown here is derived from an EMBL/GenBank/DDBJ whole genome shotgun (WGS) entry which is preliminary data.</text>
</comment>
<gene>
    <name evidence="1" type="ORF">ACOLOM_LOCUS12232</name>
</gene>
<sequence length="302" mass="34012">TPKKVKSSLAWGVATRLFVISLARRTDRRIALAPLLEAHGLVEHQDFEFIDATDATDSKVSQIVGHVQAQRRKEFEQAKAWKGRPSQPNSFKEAAENSLSVPWGSDLWIRDPPPNSEYWGGKDLLGELDPDSDYPILIEKGNPFNPHKFDAYLYRQTEATHTLAHEDTNTIHTPNAKGVAYLTRGMVACWHSHVTLIRRIALLETQTHASNVSDSIGGLRVSVMPNEPVYIVLEDDVDFEWDIDERLTSLWTHLPGSWEIAMLGHCWSDESRYLPIAKYPDINHPYSNESTVGVELPLVASP</sequence>
<protein>
    <submittedName>
        <fullName evidence="1">11097_t:CDS:1</fullName>
    </submittedName>
</protein>
<evidence type="ECO:0000313" key="1">
    <source>
        <dbReference type="EMBL" id="CAG8742096.1"/>
    </source>
</evidence>
<reference evidence="1" key="1">
    <citation type="submission" date="2021-06" db="EMBL/GenBank/DDBJ databases">
        <authorList>
            <person name="Kallberg Y."/>
            <person name="Tangrot J."/>
            <person name="Rosling A."/>
        </authorList>
    </citation>
    <scope>NUCLEOTIDE SEQUENCE</scope>
    <source>
        <strain evidence="1">CL356</strain>
    </source>
</reference>
<keyword evidence="2" id="KW-1185">Reference proteome</keyword>
<organism evidence="1 2">
    <name type="scientific">Acaulospora colombiana</name>
    <dbReference type="NCBI Taxonomy" id="27376"/>
    <lineage>
        <taxon>Eukaryota</taxon>
        <taxon>Fungi</taxon>
        <taxon>Fungi incertae sedis</taxon>
        <taxon>Mucoromycota</taxon>
        <taxon>Glomeromycotina</taxon>
        <taxon>Glomeromycetes</taxon>
        <taxon>Diversisporales</taxon>
        <taxon>Acaulosporaceae</taxon>
        <taxon>Acaulospora</taxon>
    </lineage>
</organism>
<proteinExistence type="predicted"/>
<evidence type="ECO:0000313" key="2">
    <source>
        <dbReference type="Proteomes" id="UP000789525"/>
    </source>
</evidence>
<dbReference type="EMBL" id="CAJVPT010048434">
    <property type="protein sequence ID" value="CAG8742096.1"/>
    <property type="molecule type" value="Genomic_DNA"/>
</dbReference>
<name>A0ACA9Q8J0_9GLOM</name>
<feature type="non-terminal residue" evidence="1">
    <location>
        <position position="1"/>
    </location>
</feature>
<feature type="non-terminal residue" evidence="1">
    <location>
        <position position="302"/>
    </location>
</feature>
<accession>A0ACA9Q8J0</accession>